<keyword evidence="2" id="KW-1185">Reference proteome</keyword>
<organism evidence="1 2">
    <name type="scientific">Micromonospora sonchi</name>
    <dbReference type="NCBI Taxonomy" id="1763543"/>
    <lineage>
        <taxon>Bacteria</taxon>
        <taxon>Bacillati</taxon>
        <taxon>Actinomycetota</taxon>
        <taxon>Actinomycetes</taxon>
        <taxon>Micromonosporales</taxon>
        <taxon>Micromonosporaceae</taxon>
        <taxon>Micromonospora</taxon>
    </lineage>
</organism>
<evidence type="ECO:0000313" key="1">
    <source>
        <dbReference type="EMBL" id="GGM40615.1"/>
    </source>
</evidence>
<accession>A0A917TVP9</accession>
<dbReference type="EMBL" id="BMNB01000010">
    <property type="protein sequence ID" value="GGM40615.1"/>
    <property type="molecule type" value="Genomic_DNA"/>
</dbReference>
<name>A0A917TVP9_9ACTN</name>
<proteinExistence type="predicted"/>
<reference evidence="1" key="1">
    <citation type="journal article" date="2014" name="Int. J. Syst. Evol. Microbiol.">
        <title>Complete genome sequence of Corynebacterium casei LMG S-19264T (=DSM 44701T), isolated from a smear-ripened cheese.</title>
        <authorList>
            <consortium name="US DOE Joint Genome Institute (JGI-PGF)"/>
            <person name="Walter F."/>
            <person name="Albersmeier A."/>
            <person name="Kalinowski J."/>
            <person name="Ruckert C."/>
        </authorList>
    </citation>
    <scope>NUCLEOTIDE SEQUENCE</scope>
    <source>
        <strain evidence="1">CGMCC 4.7312</strain>
    </source>
</reference>
<evidence type="ECO:0000313" key="2">
    <source>
        <dbReference type="Proteomes" id="UP000608890"/>
    </source>
</evidence>
<protein>
    <submittedName>
        <fullName evidence="1">Uncharacterized protein</fullName>
    </submittedName>
</protein>
<reference evidence="1" key="2">
    <citation type="submission" date="2020-09" db="EMBL/GenBank/DDBJ databases">
        <authorList>
            <person name="Sun Q."/>
            <person name="Zhou Y."/>
        </authorList>
    </citation>
    <scope>NUCLEOTIDE SEQUENCE</scope>
    <source>
        <strain evidence="1">CGMCC 4.7312</strain>
    </source>
</reference>
<dbReference type="Proteomes" id="UP000608890">
    <property type="component" value="Unassembled WGS sequence"/>
</dbReference>
<sequence length="106" mass="10845">MSFPDRIGSNGVLPAPRRFRVASVAELKAAIDVALQQIGDGQSAVQAAGEKLAEAQQTLAGALEGSGHATVEAAQASLTQAGQELEECLAATLVAIEQAQQYVATL</sequence>
<comment type="caution">
    <text evidence="1">The sequence shown here is derived from an EMBL/GenBank/DDBJ whole genome shotgun (WGS) entry which is preliminary data.</text>
</comment>
<gene>
    <name evidence="1" type="ORF">GCM10011608_26770</name>
</gene>
<dbReference type="AlphaFoldDB" id="A0A917TVP9"/>